<name>A0A1G9NLV2_9RHOB</name>
<evidence type="ECO:0000313" key="1">
    <source>
        <dbReference type="EMBL" id="SDL87331.1"/>
    </source>
</evidence>
<sequence>MTLEESIVALEQEVIHTRQAAVGMMLGMIDAMTRTPEEREEIARSFDQAAAGVDPARARLSRLVAAAIRERATGRRG</sequence>
<keyword evidence="2" id="KW-1185">Reference proteome</keyword>
<reference evidence="2" key="1">
    <citation type="submission" date="2016-10" db="EMBL/GenBank/DDBJ databases">
        <authorList>
            <person name="Varghese N."/>
            <person name="Submissions S."/>
        </authorList>
    </citation>
    <scope>NUCLEOTIDE SEQUENCE [LARGE SCALE GENOMIC DNA]</scope>
    <source>
        <strain evidence="2">CGMCC 1.7655</strain>
    </source>
</reference>
<dbReference type="Proteomes" id="UP000199555">
    <property type="component" value="Unassembled WGS sequence"/>
</dbReference>
<dbReference type="RefSeq" id="WP_090757431.1">
    <property type="nucleotide sequence ID" value="NZ_FNGE01000032.1"/>
</dbReference>
<dbReference type="AlphaFoldDB" id="A0A1G9NLV2"/>
<dbReference type="EMBL" id="FNGE01000032">
    <property type="protein sequence ID" value="SDL87331.1"/>
    <property type="molecule type" value="Genomic_DNA"/>
</dbReference>
<proteinExistence type="predicted"/>
<protein>
    <submittedName>
        <fullName evidence="1">Uncharacterized protein</fullName>
    </submittedName>
</protein>
<organism evidence="1 2">
    <name type="scientific">Paracoccus chinensis</name>
    <dbReference type="NCBI Taxonomy" id="525640"/>
    <lineage>
        <taxon>Bacteria</taxon>
        <taxon>Pseudomonadati</taxon>
        <taxon>Pseudomonadota</taxon>
        <taxon>Alphaproteobacteria</taxon>
        <taxon>Rhodobacterales</taxon>
        <taxon>Paracoccaceae</taxon>
        <taxon>Paracoccus</taxon>
    </lineage>
</organism>
<evidence type="ECO:0000313" key="2">
    <source>
        <dbReference type="Proteomes" id="UP000199555"/>
    </source>
</evidence>
<gene>
    <name evidence="1" type="ORF">SAMN04487971_1328</name>
</gene>
<accession>A0A1G9NLV2</accession>
<dbReference type="OrthoDB" id="7781539at2"/>